<gene>
    <name evidence="3" type="primary">LOC110194576</name>
</gene>
<dbReference type="Proteomes" id="UP000515140">
    <property type="component" value="Unplaced"/>
</dbReference>
<keyword evidence="2" id="KW-1185">Reference proteome</keyword>
<reference evidence="3" key="1">
    <citation type="submission" date="2025-08" db="UniProtKB">
        <authorList>
            <consortium name="RefSeq"/>
        </authorList>
    </citation>
    <scope>IDENTIFICATION</scope>
    <source>
        <tissue evidence="3">Spleen</tissue>
    </source>
</reference>
<name>A0A6P5INF7_PHACI</name>
<dbReference type="KEGG" id="pcw:110194576"/>
<feature type="region of interest" description="Disordered" evidence="1">
    <location>
        <begin position="229"/>
        <end position="307"/>
    </location>
</feature>
<proteinExistence type="predicted"/>
<feature type="region of interest" description="Disordered" evidence="1">
    <location>
        <begin position="119"/>
        <end position="143"/>
    </location>
</feature>
<accession>A0A6P5INF7</accession>
<evidence type="ECO:0000256" key="1">
    <source>
        <dbReference type="SAM" id="MobiDB-lite"/>
    </source>
</evidence>
<dbReference type="InParanoid" id="A0A6P5INF7"/>
<organism evidence="2 3">
    <name type="scientific">Phascolarctos cinereus</name>
    <name type="common">Koala</name>
    <dbReference type="NCBI Taxonomy" id="38626"/>
    <lineage>
        <taxon>Eukaryota</taxon>
        <taxon>Metazoa</taxon>
        <taxon>Chordata</taxon>
        <taxon>Craniata</taxon>
        <taxon>Vertebrata</taxon>
        <taxon>Euteleostomi</taxon>
        <taxon>Mammalia</taxon>
        <taxon>Metatheria</taxon>
        <taxon>Diprotodontia</taxon>
        <taxon>Phascolarctidae</taxon>
        <taxon>Phascolarctos</taxon>
    </lineage>
</organism>
<dbReference type="AlphaFoldDB" id="A0A6P5INF7"/>
<evidence type="ECO:0000313" key="3">
    <source>
        <dbReference type="RefSeq" id="XP_020822638.1"/>
    </source>
</evidence>
<evidence type="ECO:0000313" key="2">
    <source>
        <dbReference type="Proteomes" id="UP000515140"/>
    </source>
</evidence>
<sequence>MMESPSCPALQCFLAEARADHPLERGIQELSLGDQDAPSNFYQASVHQRLGISLTRPGNSELEERPASPKSLNLPALESTSRDGGSPLTVESDMDLTANLLPSGGMHSHQLTFRTPVTESILGPHLPNPSLPGSPTSQAQDKEEVSSCPFGSKALSLTSTLPFSLGTSRSIFLEPQKPLRGDPAPEKCWGQAHLWAGTPSLNTNSRLGPVPTTLPWVRDKPWTLPTDSSMLQREIPEAPRAPSIPVEMMVSKDPTGITPRGQGEPLDLGAELQGREQEGVSSEGPGEDEDRPVDSRASLSGGDCKRDSQKLKLGQEHWVSSLKPSVEDSYGRQVREAGCMLLEWFRCLFLDSDNHSFSLLDSGLALTTGGLTVNAGSQEHPALRVAFLTMRNGRKLGMAFPGSNLFYYYSLGRNFFVTAQLSSHWFRVRDRVTGEQMLMKKVPVVSDWQKMLHHFLFLPPGPGLLVPYAVLYDRQGSLLYLMEDPGVLTVGWPPAGHRLDRLKCLLEILRFLQFCQQHGLQLEEVDSGLLYTHQGICFDPSGLGSNEGPYVFRKTLRNALRLAWNTPQDTPAAEALLEQMWRWLEEDIRGDEEDLEEARTSSLDHPGIP</sequence>
<feature type="region of interest" description="Disordered" evidence="1">
    <location>
        <begin position="57"/>
        <end position="91"/>
    </location>
</feature>
<dbReference type="RefSeq" id="XP_020822638.1">
    <property type="nucleotide sequence ID" value="XM_020966979.1"/>
</dbReference>
<dbReference type="GeneID" id="110194576"/>
<protein>
    <submittedName>
        <fullName evidence="3">Uncharacterized protein LOC110194576 isoform X1</fullName>
    </submittedName>
</protein>